<accession>A0ABT0DGE3</accession>
<gene>
    <name evidence="3" type="ORF">MWN34_19225</name>
</gene>
<dbReference type="InterPro" id="IPR011765">
    <property type="entry name" value="Pept_M16_N"/>
</dbReference>
<dbReference type="Gene3D" id="3.30.830.10">
    <property type="entry name" value="Metalloenzyme, LuxS/M16 peptidase-like"/>
    <property type="match status" value="2"/>
</dbReference>
<protein>
    <submittedName>
        <fullName evidence="3">Insulinase family protein</fullName>
    </submittedName>
</protein>
<dbReference type="Pfam" id="PF05193">
    <property type="entry name" value="Peptidase_M16_C"/>
    <property type="match status" value="1"/>
</dbReference>
<dbReference type="EMBL" id="JALKCH010000018">
    <property type="protein sequence ID" value="MCK0199036.1"/>
    <property type="molecule type" value="Genomic_DNA"/>
</dbReference>
<keyword evidence="4" id="KW-1185">Reference proteome</keyword>
<proteinExistence type="predicted"/>
<sequence>MSAPPAAEWPASVPQTGRAAPFVRLGAFLHRSFLAVPLAMTIALVAAPPAQSETTRIQRVVSPGGIEAWLVHDTTLPLVAMEFAFVGGAAQDPAGKPGVASLTGSLLDEGAGDLDARTFQDRLAEKAIEMRFDASRDTLTGSLRTLSENVDAAFELTRLAVNAPRFDDEAVERIREAQLASLRRRSTDPQTQASLAWTATAFPNHPYGRPVDGTLESVPAITRADLVTYAGKVMARDHLKIAVVGDITPDRLGPALDRIFGALPEKAQLVLVPDIAPQGLGTVQVKALDVPQASIVFGGIGLERKDPDFIPAFVLNHMLGGSAFSSRLFREVREKRGLAYSVYSYLAAFDHAGVLLGGTATKNDRAGESMTLIREEYLKLLQDGPSEQELADAKSYLIGSFALRFDSSAKVASQLLQIQLDDLGIDYIDKRNDLVAAVTLDDIRRVSRRFAANPNLLFSVVGKPTNLPSDMPSNVPPEAAKGG</sequence>
<feature type="domain" description="Peptidase M16 N-terminal" evidence="1">
    <location>
        <begin position="75"/>
        <end position="213"/>
    </location>
</feature>
<dbReference type="SUPFAM" id="SSF63411">
    <property type="entry name" value="LuxS/MPP-like metallohydrolase"/>
    <property type="match status" value="2"/>
</dbReference>
<dbReference type="InterPro" id="IPR007863">
    <property type="entry name" value="Peptidase_M16_C"/>
</dbReference>
<organism evidence="3 4">
    <name type="scientific">Ancylobacter crimeensis</name>
    <dbReference type="NCBI Taxonomy" id="2579147"/>
    <lineage>
        <taxon>Bacteria</taxon>
        <taxon>Pseudomonadati</taxon>
        <taxon>Pseudomonadota</taxon>
        <taxon>Alphaproteobacteria</taxon>
        <taxon>Hyphomicrobiales</taxon>
        <taxon>Xanthobacteraceae</taxon>
        <taxon>Ancylobacter</taxon>
    </lineage>
</organism>
<comment type="caution">
    <text evidence="3">The sequence shown here is derived from an EMBL/GenBank/DDBJ whole genome shotgun (WGS) entry which is preliminary data.</text>
</comment>
<evidence type="ECO:0000313" key="4">
    <source>
        <dbReference type="Proteomes" id="UP001203284"/>
    </source>
</evidence>
<dbReference type="InterPro" id="IPR011249">
    <property type="entry name" value="Metalloenz_LuxS/M16"/>
</dbReference>
<name>A0ABT0DGE3_9HYPH</name>
<dbReference type="PANTHER" id="PTHR11851">
    <property type="entry name" value="METALLOPROTEASE"/>
    <property type="match status" value="1"/>
</dbReference>
<evidence type="ECO:0000259" key="2">
    <source>
        <dbReference type="Pfam" id="PF05193"/>
    </source>
</evidence>
<feature type="domain" description="Peptidase M16 C-terminal" evidence="2">
    <location>
        <begin position="221"/>
        <end position="396"/>
    </location>
</feature>
<dbReference type="RefSeq" id="WP_247030935.1">
    <property type="nucleotide sequence ID" value="NZ_JALKCH010000018.1"/>
</dbReference>
<evidence type="ECO:0000313" key="3">
    <source>
        <dbReference type="EMBL" id="MCK0199036.1"/>
    </source>
</evidence>
<dbReference type="InterPro" id="IPR050361">
    <property type="entry name" value="MPP/UQCRC_Complex"/>
</dbReference>
<dbReference type="Pfam" id="PF00675">
    <property type="entry name" value="Peptidase_M16"/>
    <property type="match status" value="1"/>
</dbReference>
<evidence type="ECO:0000259" key="1">
    <source>
        <dbReference type="Pfam" id="PF00675"/>
    </source>
</evidence>
<dbReference type="PANTHER" id="PTHR11851:SF224">
    <property type="entry name" value="PROCESSING PROTEASE"/>
    <property type="match status" value="1"/>
</dbReference>
<reference evidence="3 4" key="1">
    <citation type="submission" date="2022-04" db="EMBL/GenBank/DDBJ databases">
        <authorList>
            <person name="Grouzdev D.S."/>
            <person name="Pantiukh K.S."/>
            <person name="Krutkina M.S."/>
        </authorList>
    </citation>
    <scope>NUCLEOTIDE SEQUENCE [LARGE SCALE GENOMIC DNA]</scope>
    <source>
        <strain evidence="3 4">6x-1</strain>
    </source>
</reference>
<dbReference type="Proteomes" id="UP001203284">
    <property type="component" value="Unassembled WGS sequence"/>
</dbReference>